<protein>
    <submittedName>
        <fullName evidence="2">Uncharacterized protein</fullName>
    </submittedName>
</protein>
<feature type="compositionally biased region" description="Low complexity" evidence="1">
    <location>
        <begin position="49"/>
        <end position="66"/>
    </location>
</feature>
<feature type="compositionally biased region" description="Basic residues" evidence="1">
    <location>
        <begin position="95"/>
        <end position="110"/>
    </location>
</feature>
<proteinExistence type="predicted"/>
<evidence type="ECO:0000313" key="2">
    <source>
        <dbReference type="EMBL" id="KAJ8355228.1"/>
    </source>
</evidence>
<gene>
    <name evidence="2" type="ORF">AAFF_G00084360</name>
</gene>
<name>A0AAD7VXL9_9TELE</name>
<dbReference type="Proteomes" id="UP001221898">
    <property type="component" value="Unassembled WGS sequence"/>
</dbReference>
<evidence type="ECO:0000313" key="3">
    <source>
        <dbReference type="Proteomes" id="UP001221898"/>
    </source>
</evidence>
<dbReference type="EMBL" id="JAINUG010001515">
    <property type="protein sequence ID" value="KAJ8355228.1"/>
    <property type="molecule type" value="Genomic_DNA"/>
</dbReference>
<keyword evidence="3" id="KW-1185">Reference proteome</keyword>
<sequence>MARVPPPAPAPDSPLVGARVEDCTGGVEVAAPVALSPELFSPLPELVSAESGEASLSPSLEAAALPTTSDLATPAEWGDSNEPAGDGAADWVTKPVRKRPLRVLRQRKMEKKNSCPQTAPPAKEKVLPKRSGLLLLTDPERRMARMRVGSPPPEVSVPTGGLPRPEGTTR</sequence>
<organism evidence="2 3">
    <name type="scientific">Aldrovandia affinis</name>
    <dbReference type="NCBI Taxonomy" id="143900"/>
    <lineage>
        <taxon>Eukaryota</taxon>
        <taxon>Metazoa</taxon>
        <taxon>Chordata</taxon>
        <taxon>Craniata</taxon>
        <taxon>Vertebrata</taxon>
        <taxon>Euteleostomi</taxon>
        <taxon>Actinopterygii</taxon>
        <taxon>Neopterygii</taxon>
        <taxon>Teleostei</taxon>
        <taxon>Notacanthiformes</taxon>
        <taxon>Halosauridae</taxon>
        <taxon>Aldrovandia</taxon>
    </lineage>
</organism>
<comment type="caution">
    <text evidence="2">The sequence shown here is derived from an EMBL/GenBank/DDBJ whole genome shotgun (WGS) entry which is preliminary data.</text>
</comment>
<evidence type="ECO:0000256" key="1">
    <source>
        <dbReference type="SAM" id="MobiDB-lite"/>
    </source>
</evidence>
<accession>A0AAD7VXL9</accession>
<reference evidence="2" key="1">
    <citation type="journal article" date="2023" name="Science">
        <title>Genome structures resolve the early diversification of teleost fishes.</title>
        <authorList>
            <person name="Parey E."/>
            <person name="Louis A."/>
            <person name="Montfort J."/>
            <person name="Bouchez O."/>
            <person name="Roques C."/>
            <person name="Iampietro C."/>
            <person name="Lluch J."/>
            <person name="Castinel A."/>
            <person name="Donnadieu C."/>
            <person name="Desvignes T."/>
            <person name="Floi Bucao C."/>
            <person name="Jouanno E."/>
            <person name="Wen M."/>
            <person name="Mejri S."/>
            <person name="Dirks R."/>
            <person name="Jansen H."/>
            <person name="Henkel C."/>
            <person name="Chen W.J."/>
            <person name="Zahm M."/>
            <person name="Cabau C."/>
            <person name="Klopp C."/>
            <person name="Thompson A.W."/>
            <person name="Robinson-Rechavi M."/>
            <person name="Braasch I."/>
            <person name="Lecointre G."/>
            <person name="Bobe J."/>
            <person name="Postlethwait J.H."/>
            <person name="Berthelot C."/>
            <person name="Roest Crollius H."/>
            <person name="Guiguen Y."/>
        </authorList>
    </citation>
    <scope>NUCLEOTIDE SEQUENCE</scope>
    <source>
        <strain evidence="2">NC1722</strain>
    </source>
</reference>
<dbReference type="AlphaFoldDB" id="A0AAD7VXL9"/>
<feature type="region of interest" description="Disordered" evidence="1">
    <location>
        <begin position="49"/>
        <end position="170"/>
    </location>
</feature>